<name>A0A930V5E6_9ACTN</name>
<sequence length="263" mass="28661">MAGGLTSTMVALSHRSGERSVLRLMTNEPWRTHGAQLTRRERAAQNELVDTSVPSPVSYGLDAEGAATGVAAHLMSRLPGVPAARVEDSAPGAMAEMLALIHDVHPREPFREYESWAWEAKWEVPAWARDPGAWRRAFGLLAEGPPSYDTTFLHRDFSHRNLLWIDGRISGVVDWVETSTGPAWLDAAHAATNLAVAYGAEPALSFLRAYGALTGTRPEPYWLVMDAVGFLPAPGRSPLFGSAGELERLDAWLERVATSDPPL</sequence>
<organism evidence="2 3">
    <name type="scientific">Nocardioides acrostichi</name>
    <dbReference type="NCBI Taxonomy" id="2784339"/>
    <lineage>
        <taxon>Bacteria</taxon>
        <taxon>Bacillati</taxon>
        <taxon>Actinomycetota</taxon>
        <taxon>Actinomycetes</taxon>
        <taxon>Propionibacteriales</taxon>
        <taxon>Nocardioidaceae</taxon>
        <taxon>Nocardioides</taxon>
    </lineage>
</organism>
<dbReference type="Gene3D" id="3.90.1200.10">
    <property type="match status" value="1"/>
</dbReference>
<evidence type="ECO:0000313" key="2">
    <source>
        <dbReference type="EMBL" id="MBF4163504.1"/>
    </source>
</evidence>
<proteinExistence type="predicted"/>
<dbReference type="InterPro" id="IPR051678">
    <property type="entry name" value="AGP_Transferase"/>
</dbReference>
<evidence type="ECO:0000259" key="1">
    <source>
        <dbReference type="Pfam" id="PF01636"/>
    </source>
</evidence>
<gene>
    <name evidence="2" type="ORF">ISG29_17595</name>
</gene>
<evidence type="ECO:0000313" key="3">
    <source>
        <dbReference type="Proteomes" id="UP000656804"/>
    </source>
</evidence>
<dbReference type="InterPro" id="IPR011009">
    <property type="entry name" value="Kinase-like_dom_sf"/>
</dbReference>
<dbReference type="AlphaFoldDB" id="A0A930V5E6"/>
<dbReference type="Pfam" id="PF01636">
    <property type="entry name" value="APH"/>
    <property type="match status" value="1"/>
</dbReference>
<accession>A0A930V5E6</accession>
<keyword evidence="3" id="KW-1185">Reference proteome</keyword>
<dbReference type="InterPro" id="IPR002575">
    <property type="entry name" value="Aminoglycoside_PTrfase"/>
</dbReference>
<dbReference type="Proteomes" id="UP000656804">
    <property type="component" value="Unassembled WGS sequence"/>
</dbReference>
<dbReference type="PANTHER" id="PTHR21310">
    <property type="entry name" value="AMINOGLYCOSIDE PHOSPHOTRANSFERASE-RELATED-RELATED"/>
    <property type="match status" value="1"/>
</dbReference>
<reference evidence="2" key="1">
    <citation type="submission" date="2020-11" db="EMBL/GenBank/DDBJ databases">
        <title>Nocardioides sp. CBS4Y-1, whole genome shotgun sequence.</title>
        <authorList>
            <person name="Tuo L."/>
        </authorList>
    </citation>
    <scope>NUCLEOTIDE SEQUENCE</scope>
    <source>
        <strain evidence="2">CBS4Y-1</strain>
    </source>
</reference>
<feature type="domain" description="Aminoglycoside phosphotransferase" evidence="1">
    <location>
        <begin position="3"/>
        <end position="215"/>
    </location>
</feature>
<dbReference type="EMBL" id="JADIVZ010000012">
    <property type="protein sequence ID" value="MBF4163504.1"/>
    <property type="molecule type" value="Genomic_DNA"/>
</dbReference>
<dbReference type="SUPFAM" id="SSF56112">
    <property type="entry name" value="Protein kinase-like (PK-like)"/>
    <property type="match status" value="1"/>
</dbReference>
<protein>
    <submittedName>
        <fullName evidence="2">Aminoglycoside phosphotransferase family protein</fullName>
    </submittedName>
</protein>
<comment type="caution">
    <text evidence="2">The sequence shown here is derived from an EMBL/GenBank/DDBJ whole genome shotgun (WGS) entry which is preliminary data.</text>
</comment>